<dbReference type="AlphaFoldDB" id="A0AAU7PJX4"/>
<proteinExistence type="predicted"/>
<gene>
    <name evidence="1" type="ORF">ABFV83_12405</name>
</gene>
<name>A0AAU7PJX4_9FIRM</name>
<dbReference type="RefSeq" id="WP_349944232.1">
    <property type="nucleotide sequence ID" value="NZ_CP157940.1"/>
</dbReference>
<dbReference type="EMBL" id="CP157940">
    <property type="protein sequence ID" value="XBS52640.1"/>
    <property type="molecule type" value="Genomic_DNA"/>
</dbReference>
<reference evidence="1" key="1">
    <citation type="submission" date="2024-06" db="EMBL/GenBank/DDBJ databases">
        <title>Lacrimispora cavernae sp. nov., a novel anaerobe isolated from bat guano pile inside a cave.</title>
        <authorList>
            <person name="Miller S.L."/>
            <person name="Lu N."/>
            <person name="King J."/>
            <person name="Sankaranarayanan K."/>
            <person name="Lawson P.A."/>
        </authorList>
    </citation>
    <scope>NUCLEOTIDE SEQUENCE</scope>
    <source>
        <strain evidence="1">BS-2</strain>
    </source>
</reference>
<evidence type="ECO:0000313" key="1">
    <source>
        <dbReference type="EMBL" id="XBS52640.1"/>
    </source>
</evidence>
<organism evidence="1">
    <name type="scientific">Lacrimispora sp. BS-2</name>
    <dbReference type="NCBI Taxonomy" id="3151850"/>
    <lineage>
        <taxon>Bacteria</taxon>
        <taxon>Bacillati</taxon>
        <taxon>Bacillota</taxon>
        <taxon>Clostridia</taxon>
        <taxon>Lachnospirales</taxon>
        <taxon>Lachnospiraceae</taxon>
        <taxon>Lacrimispora</taxon>
    </lineage>
</organism>
<sequence length="94" mass="10382">MEVAKGSDTITEEQATEAEGIMVVRELTGTYYNRVYMPWLNTNQGNLDSSQAAYNAGYDVCMKYENPKNANSKAPIRAKDAQAIYAVMKGDSCD</sequence>
<protein>
    <submittedName>
        <fullName evidence="1">Uncharacterized protein</fullName>
    </submittedName>
</protein>
<accession>A0AAU7PJX4</accession>